<gene>
    <name evidence="2" type="ORF">FEQUK3_LOCUS673</name>
</gene>
<feature type="compositionally biased region" description="Basic and acidic residues" evidence="1">
    <location>
        <begin position="70"/>
        <end position="80"/>
    </location>
</feature>
<reference evidence="2" key="1">
    <citation type="submission" date="2021-05" db="EMBL/GenBank/DDBJ databases">
        <authorList>
            <person name="Khan N."/>
        </authorList>
    </citation>
    <scope>NUCLEOTIDE SEQUENCE</scope>
</reference>
<evidence type="ECO:0000313" key="3">
    <source>
        <dbReference type="Proteomes" id="UP000693738"/>
    </source>
</evidence>
<feature type="region of interest" description="Disordered" evidence="1">
    <location>
        <begin position="1"/>
        <end position="80"/>
    </location>
</feature>
<dbReference type="AlphaFoldDB" id="A0A8J2IRS1"/>
<evidence type="ECO:0000313" key="2">
    <source>
        <dbReference type="EMBL" id="CAG7554939.1"/>
    </source>
</evidence>
<comment type="caution">
    <text evidence="2">The sequence shown here is derived from an EMBL/GenBank/DDBJ whole genome shotgun (WGS) entry which is preliminary data.</text>
</comment>
<protein>
    <submittedName>
        <fullName evidence="2">Uncharacterized protein</fullName>
    </submittedName>
</protein>
<organism evidence="2 3">
    <name type="scientific">Fusarium equiseti</name>
    <name type="common">Fusarium scirpi</name>
    <dbReference type="NCBI Taxonomy" id="61235"/>
    <lineage>
        <taxon>Eukaryota</taxon>
        <taxon>Fungi</taxon>
        <taxon>Dikarya</taxon>
        <taxon>Ascomycota</taxon>
        <taxon>Pezizomycotina</taxon>
        <taxon>Sordariomycetes</taxon>
        <taxon>Hypocreomycetidae</taxon>
        <taxon>Hypocreales</taxon>
        <taxon>Nectriaceae</taxon>
        <taxon>Fusarium</taxon>
        <taxon>Fusarium incarnatum-equiseti species complex</taxon>
    </lineage>
</organism>
<dbReference type="Proteomes" id="UP000693738">
    <property type="component" value="Unassembled WGS sequence"/>
</dbReference>
<evidence type="ECO:0000256" key="1">
    <source>
        <dbReference type="SAM" id="MobiDB-lite"/>
    </source>
</evidence>
<name>A0A8J2IRS1_FUSEQ</name>
<feature type="compositionally biased region" description="Acidic residues" evidence="1">
    <location>
        <begin position="45"/>
        <end position="55"/>
    </location>
</feature>
<sequence length="80" mass="8456">MESQEGPPEGALGEKSPIKGTPTTPNAPKDTGESITSKTDPESSSSEEEGEDDNSQELTEAELSLLTPKQRSDGRKHTTA</sequence>
<dbReference type="EMBL" id="CAJSTJ010000033">
    <property type="protein sequence ID" value="CAG7554939.1"/>
    <property type="molecule type" value="Genomic_DNA"/>
</dbReference>
<accession>A0A8J2IRS1</accession>
<proteinExistence type="predicted"/>